<keyword evidence="3" id="KW-1185">Reference proteome</keyword>
<proteinExistence type="predicted"/>
<keyword evidence="1" id="KW-1133">Transmembrane helix</keyword>
<dbReference type="EMBL" id="CP091511">
    <property type="protein sequence ID" value="UOO87955.1"/>
    <property type="molecule type" value="Genomic_DNA"/>
</dbReference>
<name>A0ABY4DWR1_9NEIS</name>
<organism evidence="2 3">
    <name type="scientific">Vitreoscilla massiliensis</name>
    <dbReference type="NCBI Taxonomy" id="1689272"/>
    <lineage>
        <taxon>Bacteria</taxon>
        <taxon>Pseudomonadati</taxon>
        <taxon>Pseudomonadota</taxon>
        <taxon>Betaproteobacteria</taxon>
        <taxon>Neisseriales</taxon>
        <taxon>Neisseriaceae</taxon>
        <taxon>Vitreoscilla</taxon>
    </lineage>
</organism>
<sequence length="186" mass="21823">MWFQNIQLLLVSPWFSLILFGLIFVLVLKIHALQQQQIKLGSAATLKQDLLQQTIIQKGENLYQLAAVWLDVSDQLQQLNYDYLNARIMPEDYAFQLDHLLDEPGYDVGQIEMLIQVYFPSLLPQFEDIKQSLKRLAEIFDHYDFDPINSNDLARYNQQWEVLGLQSTAFKRMLSMQIQMVRPEAQ</sequence>
<evidence type="ECO:0000313" key="2">
    <source>
        <dbReference type="EMBL" id="UOO87955.1"/>
    </source>
</evidence>
<reference evidence="2 3" key="1">
    <citation type="journal article" date="2022" name="Res Sq">
        <title>Evolution of multicellular longitudinally dividing oral cavity symbionts (Neisseriaceae).</title>
        <authorList>
            <person name="Nyongesa S."/>
            <person name="Weber P."/>
            <person name="Bernet E."/>
            <person name="Pullido F."/>
            <person name="Nieckarz M."/>
            <person name="Delaby M."/>
            <person name="Nieves C."/>
            <person name="Viehboeck T."/>
            <person name="Krause N."/>
            <person name="Rivera-Millot A."/>
            <person name="Nakamura A."/>
            <person name="Vischer N."/>
            <person name="VanNieuwenhze M."/>
            <person name="Brun Y."/>
            <person name="Cava F."/>
            <person name="Bulgheresi S."/>
            <person name="Veyrier F."/>
        </authorList>
    </citation>
    <scope>NUCLEOTIDE SEQUENCE [LARGE SCALE GENOMIC DNA]</scope>
    <source>
        <strain evidence="2 3">SN4</strain>
    </source>
</reference>
<keyword evidence="1" id="KW-0812">Transmembrane</keyword>
<keyword evidence="1" id="KW-0472">Membrane</keyword>
<evidence type="ECO:0000313" key="3">
    <source>
        <dbReference type="Proteomes" id="UP000832011"/>
    </source>
</evidence>
<dbReference type="RefSeq" id="WP_058356606.1">
    <property type="nucleotide sequence ID" value="NZ_CABKVG010000009.1"/>
</dbReference>
<feature type="transmembrane region" description="Helical" evidence="1">
    <location>
        <begin position="6"/>
        <end position="28"/>
    </location>
</feature>
<gene>
    <name evidence="2" type="ORF">LVJ82_10665</name>
</gene>
<dbReference type="Proteomes" id="UP000832011">
    <property type="component" value="Chromosome"/>
</dbReference>
<evidence type="ECO:0000256" key="1">
    <source>
        <dbReference type="SAM" id="Phobius"/>
    </source>
</evidence>
<accession>A0ABY4DWR1</accession>
<protein>
    <submittedName>
        <fullName evidence="2">Uncharacterized protein</fullName>
    </submittedName>
</protein>